<dbReference type="EMBL" id="JACSDY010000006">
    <property type="protein sequence ID" value="KAF7425340.1"/>
    <property type="molecule type" value="Genomic_DNA"/>
</dbReference>
<dbReference type="AlphaFoldDB" id="A0A834P1Y4"/>
<reference evidence="2" key="1">
    <citation type="journal article" date="2020" name="G3 (Bethesda)">
        <title>High-Quality Assemblies for Three Invasive Social Wasps from the &lt;i&gt;Vespula&lt;/i&gt; Genus.</title>
        <authorList>
            <person name="Harrop T.W.R."/>
            <person name="Guhlin J."/>
            <person name="McLaughlin G.M."/>
            <person name="Permina E."/>
            <person name="Stockwell P."/>
            <person name="Gilligan J."/>
            <person name="Le Lec M.F."/>
            <person name="Gruber M.A.M."/>
            <person name="Quinn O."/>
            <person name="Lovegrove M."/>
            <person name="Duncan E.J."/>
            <person name="Remnant E.J."/>
            <person name="Van Eeckhoven J."/>
            <person name="Graham B."/>
            <person name="Knapp R.A."/>
            <person name="Langford K.W."/>
            <person name="Kronenberg Z."/>
            <person name="Press M.O."/>
            <person name="Eacker S.M."/>
            <person name="Wilson-Rankin E.E."/>
            <person name="Purcell J."/>
            <person name="Lester P.J."/>
            <person name="Dearden P.K."/>
        </authorList>
    </citation>
    <scope>NUCLEOTIDE SEQUENCE</scope>
    <source>
        <strain evidence="2">Volc-1</strain>
    </source>
</reference>
<keyword evidence="3" id="KW-1185">Reference proteome</keyword>
<gene>
    <name evidence="2" type="ORF">H0235_007778</name>
</gene>
<comment type="caution">
    <text evidence="2">The sequence shown here is derived from an EMBL/GenBank/DDBJ whole genome shotgun (WGS) entry which is preliminary data.</text>
</comment>
<accession>A0A834P1Y4</accession>
<keyword evidence="1" id="KW-0812">Transmembrane</keyword>
<protein>
    <submittedName>
        <fullName evidence="2">Uncharacterized protein</fullName>
    </submittedName>
</protein>
<proteinExistence type="predicted"/>
<keyword evidence="1" id="KW-1133">Transmembrane helix</keyword>
<evidence type="ECO:0000313" key="3">
    <source>
        <dbReference type="Proteomes" id="UP000600918"/>
    </source>
</evidence>
<organism evidence="2 3">
    <name type="scientific">Vespula pensylvanica</name>
    <name type="common">Western yellow jacket</name>
    <name type="synonym">Wasp</name>
    <dbReference type="NCBI Taxonomy" id="30213"/>
    <lineage>
        <taxon>Eukaryota</taxon>
        <taxon>Metazoa</taxon>
        <taxon>Ecdysozoa</taxon>
        <taxon>Arthropoda</taxon>
        <taxon>Hexapoda</taxon>
        <taxon>Insecta</taxon>
        <taxon>Pterygota</taxon>
        <taxon>Neoptera</taxon>
        <taxon>Endopterygota</taxon>
        <taxon>Hymenoptera</taxon>
        <taxon>Apocrita</taxon>
        <taxon>Aculeata</taxon>
        <taxon>Vespoidea</taxon>
        <taxon>Vespidae</taxon>
        <taxon>Vespinae</taxon>
        <taxon>Vespula</taxon>
    </lineage>
</organism>
<feature type="transmembrane region" description="Helical" evidence="1">
    <location>
        <begin position="97"/>
        <end position="116"/>
    </location>
</feature>
<name>A0A834P1Y4_VESPE</name>
<feature type="transmembrane region" description="Helical" evidence="1">
    <location>
        <begin position="122"/>
        <end position="141"/>
    </location>
</feature>
<sequence length="305" mass="33609">MNDATIMVQVAAKYAYESISSGKFPGGPPFFDAARKDLTSREGVHGVPDDCKDNTGTCCYTKCMHNGMVCRFCYSVREPKFFCLYKSTNVWGTREKVFVISIVELPGNSTAFWLYVVKFRSITKRSVPGILTFYLLVIICFSTKRKNLKTWFQLEQMSALKIFMTVKRSRQMCIVSRVFSREAGQARSLNRDNLGGFLKEEGKNVLNCRKACRKAGRKDDSETRYYPTVLLRGVEEEDGCNRGSGGGGGGGGGGVDMAAADLHGASLSSTGHFRTIKRQRTGHVGGILATSSKGIYVCTESTYAA</sequence>
<dbReference type="Proteomes" id="UP000600918">
    <property type="component" value="Unassembled WGS sequence"/>
</dbReference>
<evidence type="ECO:0000256" key="1">
    <source>
        <dbReference type="SAM" id="Phobius"/>
    </source>
</evidence>
<keyword evidence="1" id="KW-0472">Membrane</keyword>
<evidence type="ECO:0000313" key="2">
    <source>
        <dbReference type="EMBL" id="KAF7425340.1"/>
    </source>
</evidence>